<evidence type="ECO:0000256" key="2">
    <source>
        <dbReference type="SAM" id="SignalP"/>
    </source>
</evidence>
<dbReference type="Proteomes" id="UP000002710">
    <property type="component" value="Chromosome"/>
</dbReference>
<gene>
    <name evidence="4" type="ordered locus">Dde_0713</name>
</gene>
<dbReference type="InterPro" id="IPR000866">
    <property type="entry name" value="AhpC/TSA"/>
</dbReference>
<dbReference type="KEGG" id="dde:Dde_0713"/>
<sequence length="201" mass="21542">MKMFAQAGMAAGGIRGVFFLHFARTGAVRCCVLAAVLCCMLAGAAGVRAAEPFPDITLPPHPQAAQLGLPGHSFRLSDTTADVLLVNVYSWFCGPCQAEAPRLAALDREIRRQGLKDRVLLIGIAAGDGPDMVERFREKHAIPFALFADPDMTLYAGLGGLPVPAMHVVRRTPQGLVRTELHLGMFAEEPAAFLRRVAALP</sequence>
<dbReference type="Pfam" id="PF00578">
    <property type="entry name" value="AhpC-TSA"/>
    <property type="match status" value="1"/>
</dbReference>
<name>Q314Y2_OLEA2</name>
<dbReference type="PROSITE" id="PS00194">
    <property type="entry name" value="THIOREDOXIN_1"/>
    <property type="match status" value="1"/>
</dbReference>
<keyword evidence="1" id="KW-0676">Redox-active center</keyword>
<reference evidence="4 5" key="1">
    <citation type="journal article" date="2011" name="J. Bacteriol.">
        <title>Complete genome sequence and updated annotation of Desulfovibrio alaskensis G20.</title>
        <authorList>
            <person name="Hauser L.J."/>
            <person name="Land M.L."/>
            <person name="Brown S.D."/>
            <person name="Larimer F."/>
            <person name="Keller K.L."/>
            <person name="Rapp-Giles B.J."/>
            <person name="Price M.N."/>
            <person name="Lin M."/>
            <person name="Bruce D.C."/>
            <person name="Detter J.C."/>
            <person name="Tapia R."/>
            <person name="Han C.S."/>
            <person name="Goodwin L.A."/>
            <person name="Cheng J.F."/>
            <person name="Pitluck S."/>
            <person name="Copeland A."/>
            <person name="Lucas S."/>
            <person name="Nolan M."/>
            <person name="Lapidus A.L."/>
            <person name="Palumbo A.V."/>
            <person name="Wall J.D."/>
        </authorList>
    </citation>
    <scope>NUCLEOTIDE SEQUENCE [LARGE SCALE GENOMIC DNA]</scope>
    <source>
        <strain evidence="5">ATCC BAA 1058 / DSM 17464 / G20</strain>
    </source>
</reference>
<dbReference type="STRING" id="207559.Dde_0713"/>
<proteinExistence type="predicted"/>
<feature type="signal peptide" evidence="2">
    <location>
        <begin position="1"/>
        <end position="49"/>
    </location>
</feature>
<keyword evidence="5" id="KW-1185">Reference proteome</keyword>
<dbReference type="SUPFAM" id="SSF52833">
    <property type="entry name" value="Thioredoxin-like"/>
    <property type="match status" value="1"/>
</dbReference>
<evidence type="ECO:0000313" key="4">
    <source>
        <dbReference type="EMBL" id="ABB37514.2"/>
    </source>
</evidence>
<protein>
    <submittedName>
        <fullName evidence="4">Alkyl hydroperoxide reductase/ Thiol specific antioxidant/ Mal allergen</fullName>
    </submittedName>
</protein>
<dbReference type="PROSITE" id="PS51352">
    <property type="entry name" value="THIOREDOXIN_2"/>
    <property type="match status" value="1"/>
</dbReference>
<dbReference type="InterPro" id="IPR036249">
    <property type="entry name" value="Thioredoxin-like_sf"/>
</dbReference>
<dbReference type="CDD" id="cd02966">
    <property type="entry name" value="TlpA_like_family"/>
    <property type="match status" value="1"/>
</dbReference>
<dbReference type="RefSeq" id="WP_011366796.1">
    <property type="nucleotide sequence ID" value="NC_007519.1"/>
</dbReference>
<dbReference type="Gene3D" id="3.40.30.10">
    <property type="entry name" value="Glutaredoxin"/>
    <property type="match status" value="1"/>
</dbReference>
<evidence type="ECO:0000313" key="5">
    <source>
        <dbReference type="Proteomes" id="UP000002710"/>
    </source>
</evidence>
<evidence type="ECO:0000256" key="1">
    <source>
        <dbReference type="ARBA" id="ARBA00023284"/>
    </source>
</evidence>
<keyword evidence="2" id="KW-0732">Signal</keyword>
<dbReference type="GO" id="GO:0016491">
    <property type="term" value="F:oxidoreductase activity"/>
    <property type="evidence" value="ECO:0007669"/>
    <property type="project" value="InterPro"/>
</dbReference>
<dbReference type="AlphaFoldDB" id="Q314Y2"/>
<accession>Q314Y2</accession>
<evidence type="ECO:0000259" key="3">
    <source>
        <dbReference type="PROSITE" id="PS51352"/>
    </source>
</evidence>
<dbReference type="GO" id="GO:0016209">
    <property type="term" value="F:antioxidant activity"/>
    <property type="evidence" value="ECO:0007669"/>
    <property type="project" value="InterPro"/>
</dbReference>
<feature type="domain" description="Thioredoxin" evidence="3">
    <location>
        <begin position="47"/>
        <end position="201"/>
    </location>
</feature>
<dbReference type="InterPro" id="IPR017937">
    <property type="entry name" value="Thioredoxin_CS"/>
</dbReference>
<dbReference type="EMBL" id="CP000112">
    <property type="protein sequence ID" value="ABB37514.2"/>
    <property type="molecule type" value="Genomic_DNA"/>
</dbReference>
<dbReference type="InterPro" id="IPR013766">
    <property type="entry name" value="Thioredoxin_domain"/>
</dbReference>
<dbReference type="eggNOG" id="COG1225">
    <property type="taxonomic scope" value="Bacteria"/>
</dbReference>
<organism evidence="4 5">
    <name type="scientific">Oleidesulfovibrio alaskensis (strain ATCC BAA-1058 / DSM 17464 / G20)</name>
    <name type="common">Desulfovibrio alaskensis</name>
    <dbReference type="NCBI Taxonomy" id="207559"/>
    <lineage>
        <taxon>Bacteria</taxon>
        <taxon>Pseudomonadati</taxon>
        <taxon>Thermodesulfobacteriota</taxon>
        <taxon>Desulfovibrionia</taxon>
        <taxon>Desulfovibrionales</taxon>
        <taxon>Desulfovibrionaceae</taxon>
        <taxon>Oleidesulfovibrio</taxon>
    </lineage>
</organism>
<dbReference type="HOGENOM" id="CLU_093417_0_0_7"/>
<feature type="chain" id="PRO_5004220157" evidence="2">
    <location>
        <begin position="50"/>
        <end position="201"/>
    </location>
</feature>